<sequence length="552" mass="63165">MTNILLIFLWISLISTAFQSDVSPDPDNSNQNTQKYCRSQAGRFETIRRFQLSSYAWCFSFIFYIKYKPFVNDSSILFIHDGRIHLIPTLDYRNSSARSNVCSYLTTDECHQWTSCCAAADDCCQRQLSLPPEVNNTCGRIWDGWSCWSDASPGTENLVSCPLFMPFFSPSRSAVKTCTENGRWVQRTDYSHCVDKQGIETSLFMSLGFSIASVLFLIPAVCIFIRYRTLSRQNRVRVHMNFFMALIIQEVVSGLWDMLITYDKIKSSEVFQTALMTNGPWCKLLSFLKIYFKGSTYTWMLCEGIFLHRLMSNAFSPPESLLLIYVIGWGVPLVFSGIYAIIRKIFSDKSCWAYTYNNMEWIFDAPNLMCLVGNLVILGNILRILLTQMQSHPNEPGNFRRAVKATFILIPLFGIQLFVTLYRVPISERGGLEYERFTIIVDHTQGIFVAIVFCYMNGEVISSIKKSWRRRLSDRYFRFPRRLTISTNQTMSSQADCDVAENDIVPVSTLITGDTNRLDMKAVELTESNGNPAVGTRQGRTVSFANYPSHPT</sequence>
<dbReference type="InterPro" id="IPR036445">
    <property type="entry name" value="GPCR_2_extracell_dom_sf"/>
</dbReference>
<feature type="transmembrane region" description="Helical" evidence="11">
    <location>
        <begin position="362"/>
        <end position="386"/>
    </location>
</feature>
<comment type="subcellular location">
    <subcellularLocation>
        <location evidence="1">Cell membrane</location>
        <topology evidence="1">Multi-pass membrane protein</topology>
    </subcellularLocation>
</comment>
<dbReference type="AlphaFoldDB" id="A0A8B8BND3"/>
<evidence type="ECO:0000256" key="8">
    <source>
        <dbReference type="ARBA" id="ARBA00023170"/>
    </source>
</evidence>
<feature type="transmembrane region" description="Helical" evidence="11">
    <location>
        <begin position="407"/>
        <end position="426"/>
    </location>
</feature>
<evidence type="ECO:0000259" key="13">
    <source>
        <dbReference type="PROSITE" id="PS50227"/>
    </source>
</evidence>
<dbReference type="SUPFAM" id="SSF111418">
    <property type="entry name" value="Hormone receptor domain"/>
    <property type="match status" value="1"/>
</dbReference>
<dbReference type="Gene3D" id="1.20.1070.10">
    <property type="entry name" value="Rhodopsin 7-helix transmembrane proteins"/>
    <property type="match status" value="1"/>
</dbReference>
<keyword evidence="12" id="KW-0732">Signal</keyword>
<dbReference type="InterPro" id="IPR000832">
    <property type="entry name" value="GPCR_2_secretin-like"/>
</dbReference>
<dbReference type="RefSeq" id="XP_022304364.1">
    <property type="nucleotide sequence ID" value="XM_022448656.1"/>
</dbReference>
<keyword evidence="4 11" id="KW-0812">Transmembrane</keyword>
<feature type="transmembrane region" description="Helical" evidence="11">
    <location>
        <begin position="290"/>
        <end position="310"/>
    </location>
</feature>
<keyword evidence="6" id="KW-0297">G-protein coupled receptor</keyword>
<organism evidence="15 16">
    <name type="scientific">Crassostrea virginica</name>
    <name type="common">Eastern oyster</name>
    <dbReference type="NCBI Taxonomy" id="6565"/>
    <lineage>
        <taxon>Eukaryota</taxon>
        <taxon>Metazoa</taxon>
        <taxon>Spiralia</taxon>
        <taxon>Lophotrochozoa</taxon>
        <taxon>Mollusca</taxon>
        <taxon>Bivalvia</taxon>
        <taxon>Autobranchia</taxon>
        <taxon>Pteriomorphia</taxon>
        <taxon>Ostreida</taxon>
        <taxon>Ostreoidea</taxon>
        <taxon>Ostreidae</taxon>
        <taxon>Crassostrea</taxon>
    </lineage>
</organism>
<feature type="transmembrane region" description="Helical" evidence="11">
    <location>
        <begin position="322"/>
        <end position="342"/>
    </location>
</feature>
<dbReference type="PANTHER" id="PTHR45620">
    <property type="entry name" value="PDF RECEPTOR-LIKE PROTEIN-RELATED"/>
    <property type="match status" value="1"/>
</dbReference>
<dbReference type="GO" id="GO:0008528">
    <property type="term" value="F:G protein-coupled peptide receptor activity"/>
    <property type="evidence" value="ECO:0007669"/>
    <property type="project" value="TreeGrafter"/>
</dbReference>
<dbReference type="PROSITE" id="PS00649">
    <property type="entry name" value="G_PROTEIN_RECEP_F2_1"/>
    <property type="match status" value="1"/>
</dbReference>
<evidence type="ECO:0000256" key="9">
    <source>
        <dbReference type="ARBA" id="ARBA00023180"/>
    </source>
</evidence>
<keyword evidence="9" id="KW-0325">Glycoprotein</keyword>
<dbReference type="SMART" id="SM00008">
    <property type="entry name" value="HormR"/>
    <property type="match status" value="1"/>
</dbReference>
<keyword evidence="3" id="KW-1003">Cell membrane</keyword>
<proteinExistence type="inferred from homology"/>
<keyword evidence="10" id="KW-0807">Transducer</keyword>
<evidence type="ECO:0000256" key="7">
    <source>
        <dbReference type="ARBA" id="ARBA00023136"/>
    </source>
</evidence>
<reference evidence="16" key="1">
    <citation type="submission" date="2025-08" db="UniProtKB">
        <authorList>
            <consortium name="RefSeq"/>
        </authorList>
    </citation>
    <scope>IDENTIFICATION</scope>
    <source>
        <tissue evidence="16">Whole sample</tissue>
    </source>
</reference>
<dbReference type="GeneID" id="111111592"/>
<dbReference type="PROSITE" id="PS50261">
    <property type="entry name" value="G_PROTEIN_RECEP_F2_4"/>
    <property type="match status" value="1"/>
</dbReference>
<dbReference type="InterPro" id="IPR001879">
    <property type="entry name" value="GPCR_2_extracellular_dom"/>
</dbReference>
<dbReference type="PANTHER" id="PTHR45620:SF42">
    <property type="entry name" value="G-PROTEIN COUPLED RECEPTOR SEB-2"/>
    <property type="match status" value="1"/>
</dbReference>
<dbReference type="GO" id="GO:0007166">
    <property type="term" value="P:cell surface receptor signaling pathway"/>
    <property type="evidence" value="ECO:0007669"/>
    <property type="project" value="InterPro"/>
</dbReference>
<dbReference type="Pfam" id="PF02793">
    <property type="entry name" value="HRM"/>
    <property type="match status" value="1"/>
</dbReference>
<evidence type="ECO:0000256" key="1">
    <source>
        <dbReference type="ARBA" id="ARBA00004651"/>
    </source>
</evidence>
<dbReference type="GO" id="GO:0007188">
    <property type="term" value="P:adenylate cyclase-modulating G protein-coupled receptor signaling pathway"/>
    <property type="evidence" value="ECO:0007669"/>
    <property type="project" value="TreeGrafter"/>
</dbReference>
<evidence type="ECO:0000256" key="5">
    <source>
        <dbReference type="ARBA" id="ARBA00022989"/>
    </source>
</evidence>
<dbReference type="Proteomes" id="UP000694844">
    <property type="component" value="Chromosome 9"/>
</dbReference>
<keyword evidence="5 11" id="KW-1133">Transmembrane helix</keyword>
<feature type="chain" id="PRO_5034412450" evidence="12">
    <location>
        <begin position="20"/>
        <end position="552"/>
    </location>
</feature>
<dbReference type="OrthoDB" id="6160250at2759"/>
<evidence type="ECO:0000313" key="15">
    <source>
        <dbReference type="Proteomes" id="UP000694844"/>
    </source>
</evidence>
<evidence type="ECO:0000256" key="4">
    <source>
        <dbReference type="ARBA" id="ARBA00022692"/>
    </source>
</evidence>
<keyword evidence="15" id="KW-1185">Reference proteome</keyword>
<evidence type="ECO:0000256" key="12">
    <source>
        <dbReference type="SAM" id="SignalP"/>
    </source>
</evidence>
<dbReference type="CDD" id="cd15041">
    <property type="entry name" value="7tmB1_hormone_R"/>
    <property type="match status" value="1"/>
</dbReference>
<dbReference type="InterPro" id="IPR050332">
    <property type="entry name" value="GPCR_2"/>
</dbReference>
<evidence type="ECO:0000259" key="14">
    <source>
        <dbReference type="PROSITE" id="PS50261"/>
    </source>
</evidence>
<dbReference type="PROSITE" id="PS50227">
    <property type="entry name" value="G_PROTEIN_RECEP_F2_3"/>
    <property type="match status" value="1"/>
</dbReference>
<protein>
    <submittedName>
        <fullName evidence="16">Calcitonin gene-related peptide type 1 receptor-like</fullName>
    </submittedName>
</protein>
<keyword evidence="7 11" id="KW-0472">Membrane</keyword>
<dbReference type="InterPro" id="IPR017981">
    <property type="entry name" value="GPCR_2-like_7TM"/>
</dbReference>
<dbReference type="GO" id="GO:0005886">
    <property type="term" value="C:plasma membrane"/>
    <property type="evidence" value="ECO:0007669"/>
    <property type="project" value="UniProtKB-SubCell"/>
</dbReference>
<evidence type="ECO:0000313" key="16">
    <source>
        <dbReference type="RefSeq" id="XP_022304364.1"/>
    </source>
</evidence>
<evidence type="ECO:0000256" key="6">
    <source>
        <dbReference type="ARBA" id="ARBA00023040"/>
    </source>
</evidence>
<feature type="domain" description="G-protein coupled receptors family 2 profile 1" evidence="13">
    <location>
        <begin position="123"/>
        <end position="197"/>
    </location>
</feature>
<dbReference type="Gene3D" id="4.10.1240.10">
    <property type="entry name" value="GPCR, family 2, extracellular hormone receptor domain"/>
    <property type="match status" value="1"/>
</dbReference>
<dbReference type="InterPro" id="IPR017983">
    <property type="entry name" value="GPCR_2_secretin-like_CS"/>
</dbReference>
<evidence type="ECO:0000256" key="2">
    <source>
        <dbReference type="ARBA" id="ARBA00005314"/>
    </source>
</evidence>
<keyword evidence="8" id="KW-0675">Receptor</keyword>
<gene>
    <name evidence="16" type="primary">LOC111111592</name>
</gene>
<comment type="similarity">
    <text evidence="2">Belongs to the G-protein coupled receptor 2 family.</text>
</comment>
<dbReference type="PRINTS" id="PR00249">
    <property type="entry name" value="GPCRSECRETIN"/>
</dbReference>
<evidence type="ECO:0000256" key="10">
    <source>
        <dbReference type="ARBA" id="ARBA00023224"/>
    </source>
</evidence>
<feature type="domain" description="G-protein coupled receptors family 2 profile 2" evidence="14">
    <location>
        <begin position="202"/>
        <end position="457"/>
    </location>
</feature>
<dbReference type="Pfam" id="PF00002">
    <property type="entry name" value="7tm_2"/>
    <property type="match status" value="1"/>
</dbReference>
<feature type="signal peptide" evidence="12">
    <location>
        <begin position="1"/>
        <end position="19"/>
    </location>
</feature>
<feature type="transmembrane region" description="Helical" evidence="11">
    <location>
        <begin position="446"/>
        <end position="464"/>
    </location>
</feature>
<evidence type="ECO:0000256" key="11">
    <source>
        <dbReference type="SAM" id="Phobius"/>
    </source>
</evidence>
<evidence type="ECO:0000256" key="3">
    <source>
        <dbReference type="ARBA" id="ARBA00022475"/>
    </source>
</evidence>
<feature type="transmembrane region" description="Helical" evidence="11">
    <location>
        <begin position="238"/>
        <end position="256"/>
    </location>
</feature>
<name>A0A8B8BND3_CRAVI</name>
<accession>A0A8B8BND3</accession>
<feature type="transmembrane region" description="Helical" evidence="11">
    <location>
        <begin position="203"/>
        <end position="226"/>
    </location>
</feature>
<dbReference type="KEGG" id="cvn:111111592"/>